<proteinExistence type="predicted"/>
<protein>
    <submittedName>
        <fullName evidence="3">S-adenosyl-L-methionine-dependent methyltransferase</fullName>
    </submittedName>
</protein>
<dbReference type="Pfam" id="PF13649">
    <property type="entry name" value="Methyltransf_25"/>
    <property type="match status" value="1"/>
</dbReference>
<dbReference type="GO" id="GO:0032259">
    <property type="term" value="P:methylation"/>
    <property type="evidence" value="ECO:0007669"/>
    <property type="project" value="UniProtKB-KW"/>
</dbReference>
<dbReference type="Gene3D" id="3.40.50.150">
    <property type="entry name" value="Vaccinia Virus protein VP39"/>
    <property type="match status" value="1"/>
</dbReference>
<comment type="caution">
    <text evidence="3">The sequence shown here is derived from an EMBL/GenBank/DDBJ whole genome shotgun (WGS) entry which is preliminary data.</text>
</comment>
<dbReference type="Proteomes" id="UP000736335">
    <property type="component" value="Unassembled WGS sequence"/>
</dbReference>
<feature type="domain" description="Methyltransferase" evidence="2">
    <location>
        <begin position="104"/>
        <end position="193"/>
    </location>
</feature>
<dbReference type="SUPFAM" id="SSF53335">
    <property type="entry name" value="S-adenosyl-L-methionine-dependent methyltransferases"/>
    <property type="match status" value="1"/>
</dbReference>
<keyword evidence="3" id="KW-0489">Methyltransferase</keyword>
<evidence type="ECO:0000313" key="3">
    <source>
        <dbReference type="EMBL" id="KAF9784650.1"/>
    </source>
</evidence>
<dbReference type="InterPro" id="IPR041698">
    <property type="entry name" value="Methyltransf_25"/>
</dbReference>
<keyword evidence="3" id="KW-0808">Transferase</keyword>
<accession>A0A9P6HER6</accession>
<name>A0A9P6HER6_9AGAM</name>
<evidence type="ECO:0000313" key="4">
    <source>
        <dbReference type="Proteomes" id="UP000736335"/>
    </source>
</evidence>
<feature type="region of interest" description="Disordered" evidence="1">
    <location>
        <begin position="1"/>
        <end position="30"/>
    </location>
</feature>
<dbReference type="GO" id="GO:0008168">
    <property type="term" value="F:methyltransferase activity"/>
    <property type="evidence" value="ECO:0007669"/>
    <property type="project" value="UniProtKB-KW"/>
</dbReference>
<dbReference type="CDD" id="cd02440">
    <property type="entry name" value="AdoMet_MTases"/>
    <property type="match status" value="1"/>
</dbReference>
<evidence type="ECO:0000259" key="2">
    <source>
        <dbReference type="Pfam" id="PF13649"/>
    </source>
</evidence>
<dbReference type="PANTHER" id="PTHR43591">
    <property type="entry name" value="METHYLTRANSFERASE"/>
    <property type="match status" value="1"/>
</dbReference>
<organism evidence="3 4">
    <name type="scientific">Thelephora terrestris</name>
    <dbReference type="NCBI Taxonomy" id="56493"/>
    <lineage>
        <taxon>Eukaryota</taxon>
        <taxon>Fungi</taxon>
        <taxon>Dikarya</taxon>
        <taxon>Basidiomycota</taxon>
        <taxon>Agaricomycotina</taxon>
        <taxon>Agaricomycetes</taxon>
        <taxon>Thelephorales</taxon>
        <taxon>Thelephoraceae</taxon>
        <taxon>Thelephora</taxon>
    </lineage>
</organism>
<sequence>MAVEVDPNERREATPDEDEDDRLSDTSSSLIETRSEEYPLYFIERDNRLFPSHGYPRYPFPVDTYEQERMNDQHDLLRVHLGGNIVAPVRQLLSQRPSQRQLIVLDLCTGTGKWPVEMAQEFPHVKFNALDIVPICTQYPPKNVNFVLWDASTRTWFPNASLDFVHARHCELLPADKYIAMLTEASRVLRPGGLIFLGEWFHLPVDAAGVSPPGVVAFYQALNSSLYFDYWIPTIPPFLVQIISQLGGFDDIQTRDYCIPIGDWAPNAARDLGVEFRNTLKTWVESATVVIAKAGHDEAAINKLVYDFLSDIFNIPGLHIAYRTVTARRTTPRT</sequence>
<dbReference type="InterPro" id="IPR029063">
    <property type="entry name" value="SAM-dependent_MTases_sf"/>
</dbReference>
<dbReference type="OrthoDB" id="2013972at2759"/>
<reference evidence="3" key="2">
    <citation type="submission" date="2020-11" db="EMBL/GenBank/DDBJ databases">
        <authorList>
            <consortium name="DOE Joint Genome Institute"/>
            <person name="Kuo A."/>
            <person name="Miyauchi S."/>
            <person name="Kiss E."/>
            <person name="Drula E."/>
            <person name="Kohler A."/>
            <person name="Sanchez-Garcia M."/>
            <person name="Andreopoulos B."/>
            <person name="Barry K.W."/>
            <person name="Bonito G."/>
            <person name="Buee M."/>
            <person name="Carver A."/>
            <person name="Chen C."/>
            <person name="Cichocki N."/>
            <person name="Clum A."/>
            <person name="Culley D."/>
            <person name="Crous P.W."/>
            <person name="Fauchery L."/>
            <person name="Girlanda M."/>
            <person name="Hayes R."/>
            <person name="Keri Z."/>
            <person name="Labutti K."/>
            <person name="Lipzen A."/>
            <person name="Lombard V."/>
            <person name="Magnuson J."/>
            <person name="Maillard F."/>
            <person name="Morin E."/>
            <person name="Murat C."/>
            <person name="Nolan M."/>
            <person name="Ohm R."/>
            <person name="Pangilinan J."/>
            <person name="Pereira M."/>
            <person name="Perotto S."/>
            <person name="Peter M."/>
            <person name="Riley R."/>
            <person name="Sitrit Y."/>
            <person name="Stielow B."/>
            <person name="Szollosi G."/>
            <person name="Zifcakova L."/>
            <person name="Stursova M."/>
            <person name="Spatafora J.W."/>
            <person name="Tedersoo L."/>
            <person name="Vaario L.-M."/>
            <person name="Yamada A."/>
            <person name="Yan M."/>
            <person name="Wang P."/>
            <person name="Xu J."/>
            <person name="Bruns T."/>
            <person name="Baldrian P."/>
            <person name="Vilgalys R."/>
            <person name="Henrissat B."/>
            <person name="Grigoriev I.V."/>
            <person name="Hibbett D."/>
            <person name="Nagy L.G."/>
            <person name="Martin F.M."/>
        </authorList>
    </citation>
    <scope>NUCLEOTIDE SEQUENCE</scope>
    <source>
        <strain evidence="3">UH-Tt-Lm1</strain>
    </source>
</reference>
<dbReference type="EMBL" id="WIUZ02000008">
    <property type="protein sequence ID" value="KAF9784650.1"/>
    <property type="molecule type" value="Genomic_DNA"/>
</dbReference>
<evidence type="ECO:0000256" key="1">
    <source>
        <dbReference type="SAM" id="MobiDB-lite"/>
    </source>
</evidence>
<reference evidence="3" key="1">
    <citation type="journal article" date="2020" name="Nat. Commun.">
        <title>Large-scale genome sequencing of mycorrhizal fungi provides insights into the early evolution of symbiotic traits.</title>
        <authorList>
            <person name="Miyauchi S."/>
            <person name="Kiss E."/>
            <person name="Kuo A."/>
            <person name="Drula E."/>
            <person name="Kohler A."/>
            <person name="Sanchez-Garcia M."/>
            <person name="Morin E."/>
            <person name="Andreopoulos B."/>
            <person name="Barry K.W."/>
            <person name="Bonito G."/>
            <person name="Buee M."/>
            <person name="Carver A."/>
            <person name="Chen C."/>
            <person name="Cichocki N."/>
            <person name="Clum A."/>
            <person name="Culley D."/>
            <person name="Crous P.W."/>
            <person name="Fauchery L."/>
            <person name="Girlanda M."/>
            <person name="Hayes R.D."/>
            <person name="Keri Z."/>
            <person name="LaButti K."/>
            <person name="Lipzen A."/>
            <person name="Lombard V."/>
            <person name="Magnuson J."/>
            <person name="Maillard F."/>
            <person name="Murat C."/>
            <person name="Nolan M."/>
            <person name="Ohm R.A."/>
            <person name="Pangilinan J."/>
            <person name="Pereira M.F."/>
            <person name="Perotto S."/>
            <person name="Peter M."/>
            <person name="Pfister S."/>
            <person name="Riley R."/>
            <person name="Sitrit Y."/>
            <person name="Stielow J.B."/>
            <person name="Szollosi G."/>
            <person name="Zifcakova L."/>
            <person name="Stursova M."/>
            <person name="Spatafora J.W."/>
            <person name="Tedersoo L."/>
            <person name="Vaario L.M."/>
            <person name="Yamada A."/>
            <person name="Yan M."/>
            <person name="Wang P."/>
            <person name="Xu J."/>
            <person name="Bruns T."/>
            <person name="Baldrian P."/>
            <person name="Vilgalys R."/>
            <person name="Dunand C."/>
            <person name="Henrissat B."/>
            <person name="Grigoriev I.V."/>
            <person name="Hibbett D."/>
            <person name="Nagy L.G."/>
            <person name="Martin F.M."/>
        </authorList>
    </citation>
    <scope>NUCLEOTIDE SEQUENCE</scope>
    <source>
        <strain evidence="3">UH-Tt-Lm1</strain>
    </source>
</reference>
<keyword evidence="4" id="KW-1185">Reference proteome</keyword>
<dbReference type="AlphaFoldDB" id="A0A9P6HER6"/>
<gene>
    <name evidence="3" type="ORF">BJ322DRAFT_1065530</name>
</gene>